<accession>A0A1G2I4U7</accession>
<dbReference type="Proteomes" id="UP000178820">
    <property type="component" value="Unassembled WGS sequence"/>
</dbReference>
<dbReference type="AlphaFoldDB" id="A0A1G2I4U7"/>
<evidence type="ECO:0000313" key="2">
    <source>
        <dbReference type="EMBL" id="OGZ69511.1"/>
    </source>
</evidence>
<reference evidence="2 3" key="1">
    <citation type="journal article" date="2016" name="Nat. Commun.">
        <title>Thousands of microbial genomes shed light on interconnected biogeochemical processes in an aquifer system.</title>
        <authorList>
            <person name="Anantharaman K."/>
            <person name="Brown C.T."/>
            <person name="Hug L.A."/>
            <person name="Sharon I."/>
            <person name="Castelle C.J."/>
            <person name="Probst A.J."/>
            <person name="Thomas B.C."/>
            <person name="Singh A."/>
            <person name="Wilkins M.J."/>
            <person name="Karaoz U."/>
            <person name="Brodie E.L."/>
            <person name="Williams K.H."/>
            <person name="Hubbard S.S."/>
            <person name="Banfield J.F."/>
        </authorList>
    </citation>
    <scope>NUCLEOTIDE SEQUENCE [LARGE SCALE GENOMIC DNA]</scope>
</reference>
<keyword evidence="1" id="KW-0812">Transmembrane</keyword>
<evidence type="ECO:0000313" key="3">
    <source>
        <dbReference type="Proteomes" id="UP000178820"/>
    </source>
</evidence>
<keyword evidence="1" id="KW-1133">Transmembrane helix</keyword>
<gene>
    <name evidence="2" type="ORF">A3D44_03795</name>
</gene>
<sequence length="129" mass="14954">MTELNHYSSENKRPKVKMMLPAVVLVTSFYYSLSFTGGVIIGYLLCKVFCTAFVHNGKIDGIFLDFGKWEIHLHHWIIGIVLLGIIWVIDRYYLPTFLLGIISGIIIQDIYDYNDWYKVITKKEETATN</sequence>
<dbReference type="EMBL" id="MHOT01000010">
    <property type="protein sequence ID" value="OGZ69511.1"/>
    <property type="molecule type" value="Genomic_DNA"/>
</dbReference>
<feature type="transmembrane region" description="Helical" evidence="1">
    <location>
        <begin position="20"/>
        <end position="45"/>
    </location>
</feature>
<feature type="transmembrane region" description="Helical" evidence="1">
    <location>
        <begin position="73"/>
        <end position="94"/>
    </location>
</feature>
<protein>
    <submittedName>
        <fullName evidence="2">Uncharacterized protein</fullName>
    </submittedName>
</protein>
<name>A0A1G2I4U7_9BACT</name>
<evidence type="ECO:0000256" key="1">
    <source>
        <dbReference type="SAM" id="Phobius"/>
    </source>
</evidence>
<keyword evidence="1" id="KW-0472">Membrane</keyword>
<proteinExistence type="predicted"/>
<organism evidence="2 3">
    <name type="scientific">Candidatus Staskawiczbacteria bacterium RIFCSPHIGHO2_02_FULL_42_22</name>
    <dbReference type="NCBI Taxonomy" id="1802207"/>
    <lineage>
        <taxon>Bacteria</taxon>
        <taxon>Candidatus Staskawicziibacteriota</taxon>
    </lineage>
</organism>
<comment type="caution">
    <text evidence="2">The sequence shown here is derived from an EMBL/GenBank/DDBJ whole genome shotgun (WGS) entry which is preliminary data.</text>
</comment>